<reference evidence="2" key="1">
    <citation type="journal article" date="2014" name="Science">
        <title>Ancient hybridizations among the ancestral genomes of bread wheat.</title>
        <authorList>
            <consortium name="International Wheat Genome Sequencing Consortium,"/>
            <person name="Marcussen T."/>
            <person name="Sandve S.R."/>
            <person name="Heier L."/>
            <person name="Spannagl M."/>
            <person name="Pfeifer M."/>
            <person name="Jakobsen K.S."/>
            <person name="Wulff B.B."/>
            <person name="Steuernagel B."/>
            <person name="Mayer K.F."/>
            <person name="Olsen O.A."/>
        </authorList>
    </citation>
    <scope>NUCLEOTIDE SEQUENCE [LARGE SCALE GENOMIC DNA]</scope>
    <source>
        <strain evidence="2">cv. AL8/78</strain>
    </source>
</reference>
<accession>A0A453EW82</accession>
<sequence length="53" mass="5773">MLVNLSYLFLMSSNCQILVGGLLLLQTAFGMHCLQMQLQSVAEGCLLNSLPSK</sequence>
<dbReference type="Proteomes" id="UP000015105">
    <property type="component" value="Chromosome 3D"/>
</dbReference>
<dbReference type="EnsemblPlants" id="AET3Gv20492700.9">
    <property type="protein sequence ID" value="AET3Gv20492700.9"/>
    <property type="gene ID" value="AET3Gv20492700"/>
</dbReference>
<evidence type="ECO:0000313" key="2">
    <source>
        <dbReference type="Proteomes" id="UP000015105"/>
    </source>
</evidence>
<reference evidence="2" key="2">
    <citation type="journal article" date="2017" name="Nat. Plants">
        <title>The Aegilops tauschii genome reveals multiple impacts of transposons.</title>
        <authorList>
            <person name="Zhao G."/>
            <person name="Zou C."/>
            <person name="Li K."/>
            <person name="Wang K."/>
            <person name="Li T."/>
            <person name="Gao L."/>
            <person name="Zhang X."/>
            <person name="Wang H."/>
            <person name="Yang Z."/>
            <person name="Liu X."/>
            <person name="Jiang W."/>
            <person name="Mao L."/>
            <person name="Kong X."/>
            <person name="Jiao Y."/>
            <person name="Jia J."/>
        </authorList>
    </citation>
    <scope>NUCLEOTIDE SEQUENCE [LARGE SCALE GENOMIC DNA]</scope>
    <source>
        <strain evidence="2">cv. AL8/78</strain>
    </source>
</reference>
<dbReference type="Gramene" id="AET3Gv20492700.9">
    <property type="protein sequence ID" value="AET3Gv20492700.9"/>
    <property type="gene ID" value="AET3Gv20492700"/>
</dbReference>
<reference evidence="1" key="5">
    <citation type="journal article" date="2021" name="G3 (Bethesda)">
        <title>Aegilops tauschii genome assembly Aet v5.0 features greater sequence contiguity and improved annotation.</title>
        <authorList>
            <person name="Wang L."/>
            <person name="Zhu T."/>
            <person name="Rodriguez J.C."/>
            <person name="Deal K.R."/>
            <person name="Dubcovsky J."/>
            <person name="McGuire P.E."/>
            <person name="Lux T."/>
            <person name="Spannagl M."/>
            <person name="Mayer K.F.X."/>
            <person name="Baldrich P."/>
            <person name="Meyers B.C."/>
            <person name="Huo N."/>
            <person name="Gu Y.Q."/>
            <person name="Zhou H."/>
            <person name="Devos K.M."/>
            <person name="Bennetzen J.L."/>
            <person name="Unver T."/>
            <person name="Budak H."/>
            <person name="Gulick P.J."/>
            <person name="Galiba G."/>
            <person name="Kalapos B."/>
            <person name="Nelson D.R."/>
            <person name="Li P."/>
            <person name="You F.M."/>
            <person name="Luo M.C."/>
            <person name="Dvorak J."/>
        </authorList>
    </citation>
    <scope>NUCLEOTIDE SEQUENCE [LARGE SCALE GENOMIC DNA]</scope>
    <source>
        <strain evidence="1">cv. AL8/78</strain>
    </source>
</reference>
<protein>
    <submittedName>
        <fullName evidence="1">Uncharacterized protein</fullName>
    </submittedName>
</protein>
<keyword evidence="2" id="KW-1185">Reference proteome</keyword>
<evidence type="ECO:0000313" key="1">
    <source>
        <dbReference type="EnsemblPlants" id="AET3Gv20492700.9"/>
    </source>
</evidence>
<organism evidence="1 2">
    <name type="scientific">Aegilops tauschii subsp. strangulata</name>
    <name type="common">Goatgrass</name>
    <dbReference type="NCBI Taxonomy" id="200361"/>
    <lineage>
        <taxon>Eukaryota</taxon>
        <taxon>Viridiplantae</taxon>
        <taxon>Streptophyta</taxon>
        <taxon>Embryophyta</taxon>
        <taxon>Tracheophyta</taxon>
        <taxon>Spermatophyta</taxon>
        <taxon>Magnoliopsida</taxon>
        <taxon>Liliopsida</taxon>
        <taxon>Poales</taxon>
        <taxon>Poaceae</taxon>
        <taxon>BOP clade</taxon>
        <taxon>Pooideae</taxon>
        <taxon>Triticodae</taxon>
        <taxon>Triticeae</taxon>
        <taxon>Triticinae</taxon>
        <taxon>Aegilops</taxon>
    </lineage>
</organism>
<name>A0A453EW82_AEGTS</name>
<proteinExistence type="predicted"/>
<dbReference type="AlphaFoldDB" id="A0A453EW82"/>
<reference evidence="1" key="4">
    <citation type="submission" date="2019-03" db="UniProtKB">
        <authorList>
            <consortium name="EnsemblPlants"/>
        </authorList>
    </citation>
    <scope>IDENTIFICATION</scope>
</reference>
<reference evidence="1" key="3">
    <citation type="journal article" date="2017" name="Nature">
        <title>Genome sequence of the progenitor of the wheat D genome Aegilops tauschii.</title>
        <authorList>
            <person name="Luo M.C."/>
            <person name="Gu Y.Q."/>
            <person name="Puiu D."/>
            <person name="Wang H."/>
            <person name="Twardziok S.O."/>
            <person name="Deal K.R."/>
            <person name="Huo N."/>
            <person name="Zhu T."/>
            <person name="Wang L."/>
            <person name="Wang Y."/>
            <person name="McGuire P.E."/>
            <person name="Liu S."/>
            <person name="Long H."/>
            <person name="Ramasamy R.K."/>
            <person name="Rodriguez J.C."/>
            <person name="Van S.L."/>
            <person name="Yuan L."/>
            <person name="Wang Z."/>
            <person name="Xia Z."/>
            <person name="Xiao L."/>
            <person name="Anderson O.D."/>
            <person name="Ouyang S."/>
            <person name="Liang Y."/>
            <person name="Zimin A.V."/>
            <person name="Pertea G."/>
            <person name="Qi P."/>
            <person name="Bennetzen J.L."/>
            <person name="Dai X."/>
            <person name="Dawson M.W."/>
            <person name="Muller H.G."/>
            <person name="Kugler K."/>
            <person name="Rivarola-Duarte L."/>
            <person name="Spannagl M."/>
            <person name="Mayer K.F.X."/>
            <person name="Lu F.H."/>
            <person name="Bevan M.W."/>
            <person name="Leroy P."/>
            <person name="Li P."/>
            <person name="You F.M."/>
            <person name="Sun Q."/>
            <person name="Liu Z."/>
            <person name="Lyons E."/>
            <person name="Wicker T."/>
            <person name="Salzberg S.L."/>
            <person name="Devos K.M."/>
            <person name="Dvorak J."/>
        </authorList>
    </citation>
    <scope>NUCLEOTIDE SEQUENCE [LARGE SCALE GENOMIC DNA]</scope>
    <source>
        <strain evidence="1">cv. AL8/78</strain>
    </source>
</reference>